<dbReference type="Proteomes" id="UP000796880">
    <property type="component" value="Unassembled WGS sequence"/>
</dbReference>
<keyword evidence="4" id="KW-1185">Reference proteome</keyword>
<reference evidence="3" key="1">
    <citation type="submission" date="2020-03" db="EMBL/GenBank/DDBJ databases">
        <title>A high-quality chromosome-level genome assembly of a woody plant with both climbing and erect habits, Rhamnella rubrinervis.</title>
        <authorList>
            <person name="Lu Z."/>
            <person name="Yang Y."/>
            <person name="Zhu X."/>
            <person name="Sun Y."/>
        </authorList>
    </citation>
    <scope>NUCLEOTIDE SEQUENCE</scope>
    <source>
        <strain evidence="3">BYM</strain>
        <tissue evidence="3">Leaf</tissue>
    </source>
</reference>
<dbReference type="EMBL" id="VOIH02000011">
    <property type="protein sequence ID" value="KAF3433514.1"/>
    <property type="molecule type" value="Genomic_DNA"/>
</dbReference>
<dbReference type="OrthoDB" id="1750920at2759"/>
<dbReference type="AlphaFoldDB" id="A0A8K0DSL2"/>
<proteinExistence type="predicted"/>
<name>A0A8K0DSL2_9ROSA</name>
<feature type="coiled-coil region" evidence="1">
    <location>
        <begin position="263"/>
        <end position="297"/>
    </location>
</feature>
<keyword evidence="1" id="KW-0175">Coiled coil</keyword>
<protein>
    <submittedName>
        <fullName evidence="3">Uncharacterized protein</fullName>
    </submittedName>
</protein>
<comment type="caution">
    <text evidence="3">The sequence shown here is derived from an EMBL/GenBank/DDBJ whole genome shotgun (WGS) entry which is preliminary data.</text>
</comment>
<accession>A0A8K0DSL2</accession>
<evidence type="ECO:0000256" key="1">
    <source>
        <dbReference type="SAM" id="Coils"/>
    </source>
</evidence>
<evidence type="ECO:0000313" key="4">
    <source>
        <dbReference type="Proteomes" id="UP000796880"/>
    </source>
</evidence>
<evidence type="ECO:0000256" key="2">
    <source>
        <dbReference type="SAM" id="MobiDB-lite"/>
    </source>
</evidence>
<organism evidence="3 4">
    <name type="scientific">Rhamnella rubrinervis</name>
    <dbReference type="NCBI Taxonomy" id="2594499"/>
    <lineage>
        <taxon>Eukaryota</taxon>
        <taxon>Viridiplantae</taxon>
        <taxon>Streptophyta</taxon>
        <taxon>Embryophyta</taxon>
        <taxon>Tracheophyta</taxon>
        <taxon>Spermatophyta</taxon>
        <taxon>Magnoliopsida</taxon>
        <taxon>eudicotyledons</taxon>
        <taxon>Gunneridae</taxon>
        <taxon>Pentapetalae</taxon>
        <taxon>rosids</taxon>
        <taxon>fabids</taxon>
        <taxon>Rosales</taxon>
        <taxon>Rhamnaceae</taxon>
        <taxon>rhamnoid group</taxon>
        <taxon>Rhamneae</taxon>
        <taxon>Rhamnella</taxon>
    </lineage>
</organism>
<evidence type="ECO:0000313" key="3">
    <source>
        <dbReference type="EMBL" id="KAF3433514.1"/>
    </source>
</evidence>
<gene>
    <name evidence="3" type="ORF">FNV43_RR24616</name>
</gene>
<feature type="region of interest" description="Disordered" evidence="2">
    <location>
        <begin position="169"/>
        <end position="198"/>
    </location>
</feature>
<sequence>MDLLLRDNIQTRPQTTPSPHHQYGVELLQHCSRATYVEWMALPLRVDHPIKEVRSSYKHAHFLHFFYMKPSEEGKYAFYAHRPIRLLEDAPTSDKGWKERYFIKREGLFDIIGTSDSGIRSAWSHSTQWGIGHPSKELMKLTPNTLKPNQSSKGGIALVQQKDLTVAIPVEKSPPPKRQRRSSPPEPSKEIGKAPQMPKTCLRLEDIASIRSKLDQVMEIMDGLMTRHNRVILKGMKFEDISHEAEQCALKADNAWKKKATALNNLAATNKKLDEEVQRLQQIAADTIRKTEQLEKNWSEADLKLTEKEEKLRNLRLDFLRFASERNELQAQVVV</sequence>